<dbReference type="GO" id="GO:0006412">
    <property type="term" value="P:translation"/>
    <property type="evidence" value="ECO:0007669"/>
    <property type="project" value="InterPro"/>
</dbReference>
<evidence type="ECO:0000256" key="1">
    <source>
        <dbReference type="ARBA" id="ARBA00007151"/>
    </source>
</evidence>
<evidence type="ECO:0000259" key="4">
    <source>
        <dbReference type="Pfam" id="PF00177"/>
    </source>
</evidence>
<reference evidence="5" key="1">
    <citation type="submission" date="2020-11" db="EMBL/GenBank/DDBJ databases">
        <title>Pseudo-nitzschia pungens mitochondrial genome.</title>
        <authorList>
            <person name="Chen Y."/>
            <person name="Wang Y."/>
            <person name="Liu K."/>
            <person name="Chen N."/>
        </authorList>
    </citation>
    <scope>NUCLEOTIDE SEQUENCE</scope>
    <source>
        <strain evidence="5">CNS00141</strain>
    </source>
</reference>
<dbReference type="GO" id="GO:0005840">
    <property type="term" value="C:ribosome"/>
    <property type="evidence" value="ECO:0007669"/>
    <property type="project" value="UniProtKB-KW"/>
</dbReference>
<dbReference type="InterPro" id="IPR023798">
    <property type="entry name" value="Ribosomal_uS7_dom"/>
</dbReference>
<keyword evidence="3" id="KW-0687">Ribonucleoprotein</keyword>
<dbReference type="AlphaFoldDB" id="A0A7T8E6K6"/>
<keyword evidence="2 5" id="KW-0689">Ribosomal protein</keyword>
<sequence>MGVRNRKAIVLKNRIVNIFMKNGKKRTGEKILLKSSKLLQKSSKKNFQNLVQLAIINTTSAFKINEQVMKKGKRKSKKITPSFIVKDSLRIMTALKFIKSTVQKNKSSNNFYKNLANEVLASFSLKSQSIEQKAKLQTQILLNKRYLSKFKW</sequence>
<dbReference type="Gene3D" id="1.10.455.10">
    <property type="entry name" value="Ribosomal protein S7 domain"/>
    <property type="match status" value="1"/>
</dbReference>
<organism evidence="5">
    <name type="scientific">Pseudo-nitzschia pungens</name>
    <dbReference type="NCBI Taxonomy" id="37318"/>
    <lineage>
        <taxon>Eukaryota</taxon>
        <taxon>Sar</taxon>
        <taxon>Stramenopiles</taxon>
        <taxon>Ochrophyta</taxon>
        <taxon>Bacillariophyta</taxon>
        <taxon>Bacillariophyceae</taxon>
        <taxon>Bacillariophycidae</taxon>
        <taxon>Bacillariales</taxon>
        <taxon>Bacillariaceae</taxon>
        <taxon>Pseudo-nitzschia</taxon>
    </lineage>
</organism>
<dbReference type="InterPro" id="IPR036823">
    <property type="entry name" value="Ribosomal_uS7_dom_sf"/>
</dbReference>
<dbReference type="GO" id="GO:1990904">
    <property type="term" value="C:ribonucleoprotein complex"/>
    <property type="evidence" value="ECO:0007669"/>
    <property type="project" value="UniProtKB-KW"/>
</dbReference>
<name>A0A7T8E6K6_9STRA</name>
<evidence type="ECO:0000256" key="2">
    <source>
        <dbReference type="ARBA" id="ARBA00022980"/>
    </source>
</evidence>
<proteinExistence type="inferred from homology"/>
<keyword evidence="5" id="KW-0496">Mitochondrion</keyword>
<evidence type="ECO:0000313" key="5">
    <source>
        <dbReference type="EMBL" id="QQO80602.1"/>
    </source>
</evidence>
<feature type="domain" description="Small ribosomal subunit protein uS7" evidence="4">
    <location>
        <begin position="11"/>
        <end position="136"/>
    </location>
</feature>
<geneLocation type="mitochondrion" evidence="5"/>
<gene>
    <name evidence="5" type="primary">rps7</name>
</gene>
<dbReference type="Pfam" id="PF00177">
    <property type="entry name" value="Ribosomal_S7"/>
    <property type="match status" value="1"/>
</dbReference>
<comment type="similarity">
    <text evidence="1">Belongs to the universal ribosomal protein uS7 family.</text>
</comment>
<evidence type="ECO:0000256" key="3">
    <source>
        <dbReference type="ARBA" id="ARBA00023274"/>
    </source>
</evidence>
<dbReference type="EMBL" id="MW256714">
    <property type="protein sequence ID" value="QQO80602.1"/>
    <property type="molecule type" value="Genomic_DNA"/>
</dbReference>
<dbReference type="PIRSF" id="PIRSF002122">
    <property type="entry name" value="RPS7p_RPS7a_RPS5e_RPS7o"/>
    <property type="match status" value="1"/>
</dbReference>
<dbReference type="SUPFAM" id="SSF47973">
    <property type="entry name" value="Ribosomal protein S7"/>
    <property type="match status" value="1"/>
</dbReference>
<dbReference type="InterPro" id="IPR000235">
    <property type="entry name" value="Ribosomal_uS7"/>
</dbReference>
<accession>A0A7T8E6K6</accession>
<protein>
    <submittedName>
        <fullName evidence="5">Ribosomal protein S7</fullName>
    </submittedName>
</protein>